<dbReference type="EMBL" id="BART01036809">
    <property type="protein sequence ID" value="GAH14742.1"/>
    <property type="molecule type" value="Genomic_DNA"/>
</dbReference>
<comment type="caution">
    <text evidence="1">The sequence shown here is derived from an EMBL/GenBank/DDBJ whole genome shotgun (WGS) entry which is preliminary data.</text>
</comment>
<sequence length="54" mass="6161">TPQLPRKTVYVDAKGRIVIPDYMRKAIGLETPGWVTLEKYPVEGDTKALFIKKE</sequence>
<protein>
    <recommendedName>
        <fullName evidence="2">SpoVT-AbrB domain-containing protein</fullName>
    </recommendedName>
</protein>
<accession>X1D3H7</accession>
<evidence type="ECO:0000313" key="1">
    <source>
        <dbReference type="EMBL" id="GAH14742.1"/>
    </source>
</evidence>
<evidence type="ECO:0008006" key="2">
    <source>
        <dbReference type="Google" id="ProtNLM"/>
    </source>
</evidence>
<name>X1D3H7_9ZZZZ</name>
<proteinExistence type="predicted"/>
<dbReference type="SUPFAM" id="SSF89447">
    <property type="entry name" value="AbrB/MazE/MraZ-like"/>
    <property type="match status" value="1"/>
</dbReference>
<reference evidence="1" key="1">
    <citation type="journal article" date="2014" name="Front. Microbiol.">
        <title>High frequency of phylogenetically diverse reductive dehalogenase-homologous genes in deep subseafloor sedimentary metagenomes.</title>
        <authorList>
            <person name="Kawai M."/>
            <person name="Futagami T."/>
            <person name="Toyoda A."/>
            <person name="Takaki Y."/>
            <person name="Nishi S."/>
            <person name="Hori S."/>
            <person name="Arai W."/>
            <person name="Tsubouchi T."/>
            <person name="Morono Y."/>
            <person name="Uchiyama I."/>
            <person name="Ito T."/>
            <person name="Fujiyama A."/>
            <person name="Inagaki F."/>
            <person name="Takami H."/>
        </authorList>
    </citation>
    <scope>NUCLEOTIDE SEQUENCE</scope>
    <source>
        <strain evidence="1">Expedition CK06-06</strain>
    </source>
</reference>
<gene>
    <name evidence="1" type="ORF">S01H4_61903</name>
</gene>
<dbReference type="AlphaFoldDB" id="X1D3H7"/>
<dbReference type="InterPro" id="IPR037914">
    <property type="entry name" value="SpoVT-AbrB_sf"/>
</dbReference>
<feature type="non-terminal residue" evidence="1">
    <location>
        <position position="1"/>
    </location>
</feature>
<organism evidence="1">
    <name type="scientific">marine sediment metagenome</name>
    <dbReference type="NCBI Taxonomy" id="412755"/>
    <lineage>
        <taxon>unclassified sequences</taxon>
        <taxon>metagenomes</taxon>
        <taxon>ecological metagenomes</taxon>
    </lineage>
</organism>